<comment type="caution">
    <text evidence="1">The sequence shown here is derived from an EMBL/GenBank/DDBJ whole genome shotgun (WGS) entry which is preliminary data.</text>
</comment>
<evidence type="ECO:0000313" key="1">
    <source>
        <dbReference type="EMBL" id="KAK2948986.1"/>
    </source>
</evidence>
<dbReference type="Proteomes" id="UP001281761">
    <property type="component" value="Unassembled WGS sequence"/>
</dbReference>
<evidence type="ECO:0000313" key="2">
    <source>
        <dbReference type="Proteomes" id="UP001281761"/>
    </source>
</evidence>
<accession>A0ABQ9XFA7</accession>
<proteinExistence type="predicted"/>
<protein>
    <submittedName>
        <fullName evidence="1">Uncharacterized protein</fullName>
    </submittedName>
</protein>
<reference evidence="1 2" key="1">
    <citation type="journal article" date="2022" name="bioRxiv">
        <title>Genomics of Preaxostyla Flagellates Illuminates Evolutionary Transitions and the Path Towards Mitochondrial Loss.</title>
        <authorList>
            <person name="Novak L.V.F."/>
            <person name="Treitli S.C."/>
            <person name="Pyrih J."/>
            <person name="Halakuc P."/>
            <person name="Pipaliya S.V."/>
            <person name="Vacek V."/>
            <person name="Brzon O."/>
            <person name="Soukal P."/>
            <person name="Eme L."/>
            <person name="Dacks J.B."/>
            <person name="Karnkowska A."/>
            <person name="Elias M."/>
            <person name="Hampl V."/>
        </authorList>
    </citation>
    <scope>NUCLEOTIDE SEQUENCE [LARGE SCALE GENOMIC DNA]</scope>
    <source>
        <strain evidence="1">NAU3</strain>
        <tissue evidence="1">Gut</tissue>
    </source>
</reference>
<dbReference type="EMBL" id="JARBJD010000165">
    <property type="protein sequence ID" value="KAK2948986.1"/>
    <property type="molecule type" value="Genomic_DNA"/>
</dbReference>
<sequence length="87" mass="9587">MEPRYVSICFGTFASGLYGGNFYCWVDASMIIRLITTTASVKMDIYTSSVQVIFMQLFLDVAPHQDITASDSHPPSMTIATNVKNGL</sequence>
<name>A0ABQ9XFA7_9EUKA</name>
<gene>
    <name evidence="1" type="ORF">BLNAU_16092</name>
</gene>
<organism evidence="1 2">
    <name type="scientific">Blattamonas nauphoetae</name>
    <dbReference type="NCBI Taxonomy" id="2049346"/>
    <lineage>
        <taxon>Eukaryota</taxon>
        <taxon>Metamonada</taxon>
        <taxon>Preaxostyla</taxon>
        <taxon>Oxymonadida</taxon>
        <taxon>Blattamonas</taxon>
    </lineage>
</organism>
<keyword evidence="2" id="KW-1185">Reference proteome</keyword>